<comment type="caution">
    <text evidence="1">The sequence shown here is derived from an EMBL/GenBank/DDBJ whole genome shotgun (WGS) entry which is preliminary data.</text>
</comment>
<name>A0A9W4XZE7_9PLEO</name>
<reference evidence="1" key="1">
    <citation type="submission" date="2023-01" db="EMBL/GenBank/DDBJ databases">
        <authorList>
            <person name="Van Ghelder C."/>
            <person name="Rancurel C."/>
        </authorList>
    </citation>
    <scope>NUCLEOTIDE SEQUENCE</scope>
    <source>
        <strain evidence="1">CNCM I-4278</strain>
    </source>
</reference>
<sequence length="57" mass="6391">MLPSTCSRLYGTPTLALILAFDHPHTNHSDKIISSLQAQKDLQTTSYGRRLVRQAHT</sequence>
<organism evidence="1 2">
    <name type="scientific">Periconia digitata</name>
    <dbReference type="NCBI Taxonomy" id="1303443"/>
    <lineage>
        <taxon>Eukaryota</taxon>
        <taxon>Fungi</taxon>
        <taxon>Dikarya</taxon>
        <taxon>Ascomycota</taxon>
        <taxon>Pezizomycotina</taxon>
        <taxon>Dothideomycetes</taxon>
        <taxon>Pleosporomycetidae</taxon>
        <taxon>Pleosporales</taxon>
        <taxon>Massarineae</taxon>
        <taxon>Periconiaceae</taxon>
        <taxon>Periconia</taxon>
    </lineage>
</organism>
<dbReference type="AlphaFoldDB" id="A0A9W4XZE7"/>
<proteinExistence type="predicted"/>
<keyword evidence="2" id="KW-1185">Reference proteome</keyword>
<protein>
    <submittedName>
        <fullName evidence="1">Uncharacterized protein</fullName>
    </submittedName>
</protein>
<gene>
    <name evidence="1" type="ORF">PDIGIT_LOCUS15558</name>
</gene>
<evidence type="ECO:0000313" key="2">
    <source>
        <dbReference type="Proteomes" id="UP001152607"/>
    </source>
</evidence>
<evidence type="ECO:0000313" key="1">
    <source>
        <dbReference type="EMBL" id="CAI6342352.1"/>
    </source>
</evidence>
<dbReference type="Proteomes" id="UP001152607">
    <property type="component" value="Unassembled WGS sequence"/>
</dbReference>
<accession>A0A9W4XZE7</accession>
<dbReference type="EMBL" id="CAOQHR010000013">
    <property type="protein sequence ID" value="CAI6342352.1"/>
    <property type="molecule type" value="Genomic_DNA"/>
</dbReference>